<feature type="region of interest" description="Disordered" evidence="1">
    <location>
        <begin position="54"/>
        <end position="87"/>
    </location>
</feature>
<proteinExistence type="predicted"/>
<gene>
    <name evidence="2" type="ORF">Baya_6436</name>
</gene>
<feature type="compositionally biased region" description="Basic and acidic residues" evidence="1">
    <location>
        <begin position="57"/>
        <end position="68"/>
    </location>
</feature>
<evidence type="ECO:0000313" key="2">
    <source>
        <dbReference type="EMBL" id="TSL61165.1"/>
    </source>
</evidence>
<name>A0A556U092_BAGYA</name>
<accession>A0A556U092</accession>
<keyword evidence="3" id="KW-1185">Reference proteome</keyword>
<evidence type="ECO:0000313" key="3">
    <source>
        <dbReference type="Proteomes" id="UP000319801"/>
    </source>
</evidence>
<feature type="region of interest" description="Disordered" evidence="1">
    <location>
        <begin position="1"/>
        <end position="21"/>
    </location>
</feature>
<dbReference type="EMBL" id="VCAZ01000034">
    <property type="protein sequence ID" value="TSL61165.1"/>
    <property type="molecule type" value="Genomic_DNA"/>
</dbReference>
<comment type="caution">
    <text evidence="2">The sequence shown here is derived from an EMBL/GenBank/DDBJ whole genome shotgun (WGS) entry which is preliminary data.</text>
</comment>
<protein>
    <submittedName>
        <fullName evidence="2">Uncharacterized protein</fullName>
    </submittedName>
</protein>
<evidence type="ECO:0000256" key="1">
    <source>
        <dbReference type="SAM" id="MobiDB-lite"/>
    </source>
</evidence>
<sequence>MQHASYPRREDRKGEARTKERVMVEKRRDAVDIGLRELADLRYHPAQYVTMLGAYSGRRDDAEETGEKRSKKRKSGSGSLQRTKGAG</sequence>
<feature type="compositionally biased region" description="Basic and acidic residues" evidence="1">
    <location>
        <begin position="7"/>
        <end position="21"/>
    </location>
</feature>
<organism evidence="2 3">
    <name type="scientific">Bagarius yarrelli</name>
    <name type="common">Goonch</name>
    <name type="synonym">Bagrus yarrelli</name>
    <dbReference type="NCBI Taxonomy" id="175774"/>
    <lineage>
        <taxon>Eukaryota</taxon>
        <taxon>Metazoa</taxon>
        <taxon>Chordata</taxon>
        <taxon>Craniata</taxon>
        <taxon>Vertebrata</taxon>
        <taxon>Euteleostomi</taxon>
        <taxon>Actinopterygii</taxon>
        <taxon>Neopterygii</taxon>
        <taxon>Teleostei</taxon>
        <taxon>Ostariophysi</taxon>
        <taxon>Siluriformes</taxon>
        <taxon>Sisoridae</taxon>
        <taxon>Sisorinae</taxon>
        <taxon>Bagarius</taxon>
    </lineage>
</organism>
<dbReference type="AlphaFoldDB" id="A0A556U092"/>
<reference evidence="2 3" key="1">
    <citation type="journal article" date="2019" name="Genome Biol. Evol.">
        <title>Whole-Genome Sequencing of the Giant Devil Catfish, Bagarius yarrelli.</title>
        <authorList>
            <person name="Jiang W."/>
            <person name="Lv Y."/>
            <person name="Cheng L."/>
            <person name="Yang K."/>
            <person name="Chao B."/>
            <person name="Wang X."/>
            <person name="Li Y."/>
            <person name="Pan X."/>
            <person name="You X."/>
            <person name="Zhang Y."/>
            <person name="Yang J."/>
            <person name="Li J."/>
            <person name="Zhang X."/>
            <person name="Liu S."/>
            <person name="Sun C."/>
            <person name="Yang J."/>
            <person name="Shi Q."/>
        </authorList>
    </citation>
    <scope>NUCLEOTIDE SEQUENCE [LARGE SCALE GENOMIC DNA]</scope>
    <source>
        <strain evidence="2">JWS20170419001</strain>
        <tissue evidence="2">Muscle</tissue>
    </source>
</reference>
<dbReference type="Proteomes" id="UP000319801">
    <property type="component" value="Unassembled WGS sequence"/>
</dbReference>